<feature type="modified residue" description="Phosphohistidine" evidence="16">
    <location>
        <position position="850"/>
    </location>
</feature>
<evidence type="ECO:0000256" key="1">
    <source>
        <dbReference type="ARBA" id="ARBA00000085"/>
    </source>
</evidence>
<dbReference type="GO" id="GO:0000155">
    <property type="term" value="F:phosphorelay sensor kinase activity"/>
    <property type="evidence" value="ECO:0007669"/>
    <property type="project" value="InterPro"/>
</dbReference>
<dbReference type="AlphaFoldDB" id="Q217K6"/>
<dbReference type="SMART" id="SM00388">
    <property type="entry name" value="HisKA"/>
    <property type="match status" value="1"/>
</dbReference>
<feature type="transmembrane region" description="Helical" evidence="18">
    <location>
        <begin position="317"/>
        <end position="340"/>
    </location>
</feature>
<dbReference type="CDD" id="cd00082">
    <property type="entry name" value="HisKA"/>
    <property type="match status" value="1"/>
</dbReference>
<evidence type="ECO:0000256" key="6">
    <source>
        <dbReference type="ARBA" id="ARBA00022679"/>
    </source>
</evidence>
<keyword evidence="11 18" id="KW-1133">Transmembrane helix</keyword>
<dbReference type="InterPro" id="IPR011006">
    <property type="entry name" value="CheY-like_superfamily"/>
</dbReference>
<dbReference type="eggNOG" id="COG0642">
    <property type="taxonomic scope" value="Bacteria"/>
</dbReference>
<dbReference type="FunFam" id="3.30.565.10:FF:000010">
    <property type="entry name" value="Sensor histidine kinase RcsC"/>
    <property type="match status" value="1"/>
</dbReference>
<dbReference type="Pfam" id="PF01627">
    <property type="entry name" value="Hpt"/>
    <property type="match status" value="1"/>
</dbReference>
<dbReference type="InterPro" id="IPR036097">
    <property type="entry name" value="HisK_dim/P_sf"/>
</dbReference>
<evidence type="ECO:0000256" key="17">
    <source>
        <dbReference type="PROSITE-ProRule" id="PRU00169"/>
    </source>
</evidence>
<dbReference type="PANTHER" id="PTHR45339">
    <property type="entry name" value="HYBRID SIGNAL TRANSDUCTION HISTIDINE KINASE J"/>
    <property type="match status" value="1"/>
</dbReference>
<keyword evidence="13 18" id="KW-0472">Membrane</keyword>
<dbReference type="FunFam" id="1.10.287.130:FF:000002">
    <property type="entry name" value="Two-component osmosensing histidine kinase"/>
    <property type="match status" value="1"/>
</dbReference>
<evidence type="ECO:0000256" key="4">
    <source>
        <dbReference type="ARBA" id="ARBA00022475"/>
    </source>
</evidence>
<dbReference type="Pfam" id="PF00072">
    <property type="entry name" value="Response_reg"/>
    <property type="match status" value="1"/>
</dbReference>
<dbReference type="InterPro" id="IPR003594">
    <property type="entry name" value="HATPase_dom"/>
</dbReference>
<keyword evidence="12" id="KW-0902">Two-component regulatory system</keyword>
<dbReference type="SMART" id="SM00073">
    <property type="entry name" value="HPT"/>
    <property type="match status" value="1"/>
</dbReference>
<evidence type="ECO:0000256" key="7">
    <source>
        <dbReference type="ARBA" id="ARBA00022692"/>
    </source>
</evidence>
<accession>Q217K6</accession>
<dbReference type="EMBL" id="CP000301">
    <property type="protein sequence ID" value="ABD87430.1"/>
    <property type="molecule type" value="Genomic_DNA"/>
</dbReference>
<keyword evidence="7 18" id="KW-0812">Transmembrane</keyword>
<dbReference type="PROSITE" id="PS50885">
    <property type="entry name" value="HAMP"/>
    <property type="match status" value="1"/>
</dbReference>
<dbReference type="GO" id="GO:0005886">
    <property type="term" value="C:plasma membrane"/>
    <property type="evidence" value="ECO:0007669"/>
    <property type="project" value="UniProtKB-SubCell"/>
</dbReference>
<evidence type="ECO:0000259" key="21">
    <source>
        <dbReference type="PROSITE" id="PS50885"/>
    </source>
</evidence>
<evidence type="ECO:0000256" key="3">
    <source>
        <dbReference type="ARBA" id="ARBA00012438"/>
    </source>
</evidence>
<name>Q217K6_RHOPB</name>
<dbReference type="InterPro" id="IPR004358">
    <property type="entry name" value="Sig_transdc_His_kin-like_C"/>
</dbReference>
<evidence type="ECO:0000256" key="14">
    <source>
        <dbReference type="ARBA" id="ARBA00064003"/>
    </source>
</evidence>
<keyword evidence="8" id="KW-0547">Nucleotide-binding</keyword>
<evidence type="ECO:0000256" key="16">
    <source>
        <dbReference type="PROSITE-ProRule" id="PRU00110"/>
    </source>
</evidence>
<dbReference type="SMART" id="SM00387">
    <property type="entry name" value="HATPase_c"/>
    <property type="match status" value="1"/>
</dbReference>
<dbReference type="SMART" id="SM00304">
    <property type="entry name" value="HAMP"/>
    <property type="match status" value="1"/>
</dbReference>
<feature type="domain" description="Histidine kinase" evidence="19">
    <location>
        <begin position="424"/>
        <end position="646"/>
    </location>
</feature>
<dbReference type="InterPro" id="IPR008207">
    <property type="entry name" value="Sig_transdc_His_kin_Hpt_dom"/>
</dbReference>
<sequence length="923" mass="99665">MFKHSLAKLVLVLHWTSILALVTITSLLAAQEWFAFVDADRIVVLTRADRVLFNSMTGIRFEVGVAGVAVLSRDQPDAMVEASNRKVDGLFAEAMAAIDASKLERRDALLAASRDAYADLERSRPLLSAITAQPLPARDMATADPWLMAMYNVAERLQEASIAVGNDARMLDSEIAELVQLRQASYVIRERYGRPCSALRANVQRSLPLDREKLANWREGVGEYTARWRYLESYLSRPGASPQLVEDVINGRIATEIVQKRMDEVLYGLDGSGLPAMPAAEWSELCVTAYDPILKLGNDALDQAIAHAEDRKTRASLMLLAMAVVAVAGILLVGFWIQTVRRRLSTPMKMLVDTIGRLSRQEFALPVPATGYPDEMGAMAGALEELRVGALKAQHLQRLLEKAQEVEIERANEVSRAKTDFLATMSHEIRTPLNGILGMAQLLDDSPLSAQQRQWLDAVAQSGSLLLAILNDILDLSKIEAGRMELESIAFSPDELLRTIAAAMTPQAAGKGLAFLTEYPALPARLIGDPAKISQVLLNLVGNAVKFTHSGEVVLSVNWAPDEQRPDRGRMEFRVTDTGIGIARQAVPHVFDPFSQSDSSITRRFGGSGLGLAICKRIIDAMGGKITVESTLGCGSVFTVVLDFAIARPSLRGAATTAAFEAMPQLSILLAEDNEVNAAVARAMLEKMGHTVDHASHGLTAAALAGQHDYDIVLTDLAMPGLDGIGLAKAIRGLPHATRREVPIIAITANVSAGRIEQCFAAGMTGYIEKPFRQETLRQALADAVGALEDEGVPQSARTGSLLEQRCDDLGEEKTGYIIDLFVSTAPSLLAETSRALQAGDARAFGDAAHRLKSAAGNVGLNHLARLAQLAERAAAANDHGAMRRCARAMAAKAPGKIEGLKRSWAAVLSARARRTDNPSRAR</sequence>
<dbReference type="CDD" id="cd17546">
    <property type="entry name" value="REC_hyHK_CKI1_RcsC-like"/>
    <property type="match status" value="1"/>
</dbReference>
<evidence type="ECO:0000256" key="15">
    <source>
        <dbReference type="ARBA" id="ARBA00068150"/>
    </source>
</evidence>
<dbReference type="SUPFAM" id="SSF47226">
    <property type="entry name" value="Histidine-containing phosphotransfer domain, HPT domain"/>
    <property type="match status" value="1"/>
</dbReference>
<dbReference type="STRING" id="316056.RPC_1873"/>
<dbReference type="SMART" id="SM00448">
    <property type="entry name" value="REC"/>
    <property type="match status" value="1"/>
</dbReference>
<evidence type="ECO:0000256" key="9">
    <source>
        <dbReference type="ARBA" id="ARBA00022777"/>
    </source>
</evidence>
<proteinExistence type="predicted"/>
<protein>
    <recommendedName>
        <fullName evidence="15">Sensory/regulatory protein RpfC</fullName>
        <ecNumber evidence="3">2.7.13.3</ecNumber>
    </recommendedName>
</protein>
<dbReference type="SUPFAM" id="SSF55874">
    <property type="entry name" value="ATPase domain of HSP90 chaperone/DNA topoisomerase II/histidine kinase"/>
    <property type="match status" value="1"/>
</dbReference>
<dbReference type="Pfam" id="PF00672">
    <property type="entry name" value="HAMP"/>
    <property type="match status" value="1"/>
</dbReference>
<dbReference type="InterPro" id="IPR036641">
    <property type="entry name" value="HPT_dom_sf"/>
</dbReference>
<dbReference type="GO" id="GO:0005524">
    <property type="term" value="F:ATP binding"/>
    <property type="evidence" value="ECO:0007669"/>
    <property type="project" value="UniProtKB-KW"/>
</dbReference>
<feature type="domain" description="Response regulatory" evidence="20">
    <location>
        <begin position="667"/>
        <end position="785"/>
    </location>
</feature>
<keyword evidence="4" id="KW-1003">Cell membrane</keyword>
<evidence type="ECO:0000256" key="18">
    <source>
        <dbReference type="SAM" id="Phobius"/>
    </source>
</evidence>
<keyword evidence="9 23" id="KW-0418">Kinase</keyword>
<dbReference type="PANTHER" id="PTHR45339:SF1">
    <property type="entry name" value="HYBRID SIGNAL TRANSDUCTION HISTIDINE KINASE J"/>
    <property type="match status" value="1"/>
</dbReference>
<dbReference type="PROSITE" id="PS50110">
    <property type="entry name" value="RESPONSE_REGULATORY"/>
    <property type="match status" value="1"/>
</dbReference>
<dbReference type="InterPro" id="IPR003661">
    <property type="entry name" value="HisK_dim/P_dom"/>
</dbReference>
<gene>
    <name evidence="23" type="ordered locus">RPC_1873</name>
</gene>
<dbReference type="InterPro" id="IPR003660">
    <property type="entry name" value="HAMP_dom"/>
</dbReference>
<dbReference type="PROSITE" id="PS50894">
    <property type="entry name" value="HPT"/>
    <property type="match status" value="1"/>
</dbReference>
<evidence type="ECO:0000256" key="12">
    <source>
        <dbReference type="ARBA" id="ARBA00023012"/>
    </source>
</evidence>
<dbReference type="EC" id="2.7.13.3" evidence="3"/>
<dbReference type="KEGG" id="rpc:RPC_1873"/>
<evidence type="ECO:0000256" key="11">
    <source>
        <dbReference type="ARBA" id="ARBA00022989"/>
    </source>
</evidence>
<evidence type="ECO:0000259" key="19">
    <source>
        <dbReference type="PROSITE" id="PS50109"/>
    </source>
</evidence>
<dbReference type="Gene3D" id="3.40.50.2300">
    <property type="match status" value="1"/>
</dbReference>
<dbReference type="InterPro" id="IPR005467">
    <property type="entry name" value="His_kinase_dom"/>
</dbReference>
<dbReference type="SUPFAM" id="SSF52172">
    <property type="entry name" value="CheY-like"/>
    <property type="match status" value="1"/>
</dbReference>
<dbReference type="PRINTS" id="PR00344">
    <property type="entry name" value="BCTRLSENSOR"/>
</dbReference>
<dbReference type="SUPFAM" id="SSF47384">
    <property type="entry name" value="Homodimeric domain of signal transducing histidine kinase"/>
    <property type="match status" value="1"/>
</dbReference>
<feature type="modified residue" description="4-aspartylphosphate" evidence="17">
    <location>
        <position position="716"/>
    </location>
</feature>
<evidence type="ECO:0000256" key="2">
    <source>
        <dbReference type="ARBA" id="ARBA00004651"/>
    </source>
</evidence>
<evidence type="ECO:0000256" key="13">
    <source>
        <dbReference type="ARBA" id="ARBA00023136"/>
    </source>
</evidence>
<keyword evidence="10" id="KW-0067">ATP-binding</keyword>
<dbReference type="RefSeq" id="WP_011472334.1">
    <property type="nucleotide sequence ID" value="NC_007925.1"/>
</dbReference>
<evidence type="ECO:0000259" key="20">
    <source>
        <dbReference type="PROSITE" id="PS50110"/>
    </source>
</evidence>
<dbReference type="Gene3D" id="6.10.340.10">
    <property type="match status" value="1"/>
</dbReference>
<evidence type="ECO:0000256" key="5">
    <source>
        <dbReference type="ARBA" id="ARBA00022553"/>
    </source>
</evidence>
<comment type="subcellular location">
    <subcellularLocation>
        <location evidence="2">Cell membrane</location>
        <topology evidence="2">Multi-pass membrane protein</topology>
    </subcellularLocation>
</comment>
<evidence type="ECO:0000256" key="10">
    <source>
        <dbReference type="ARBA" id="ARBA00022840"/>
    </source>
</evidence>
<keyword evidence="5 17" id="KW-0597">Phosphoprotein</keyword>
<dbReference type="PROSITE" id="PS50109">
    <property type="entry name" value="HIS_KIN"/>
    <property type="match status" value="1"/>
</dbReference>
<feature type="domain" description="HPt" evidence="22">
    <location>
        <begin position="811"/>
        <end position="915"/>
    </location>
</feature>
<reference evidence="23" key="1">
    <citation type="submission" date="2006-03" db="EMBL/GenBank/DDBJ databases">
        <title>Complete sequence of Rhodopseudomonas palustris BisB18.</title>
        <authorList>
            <consortium name="US DOE Joint Genome Institute"/>
            <person name="Copeland A."/>
            <person name="Lucas S."/>
            <person name="Lapidus A."/>
            <person name="Barry K."/>
            <person name="Detter J.C."/>
            <person name="Glavina del Rio T."/>
            <person name="Hammon N."/>
            <person name="Israni S."/>
            <person name="Dalin E."/>
            <person name="Tice H."/>
            <person name="Pitluck S."/>
            <person name="Chain P."/>
            <person name="Malfatti S."/>
            <person name="Shin M."/>
            <person name="Vergez L."/>
            <person name="Schmutz J."/>
            <person name="Larimer F."/>
            <person name="Land M."/>
            <person name="Hauser L."/>
            <person name="Pelletier D.A."/>
            <person name="Kyrpides N."/>
            <person name="Anderson I."/>
            <person name="Oda Y."/>
            <person name="Harwood C.S."/>
            <person name="Richardson P."/>
        </authorList>
    </citation>
    <scope>NUCLEOTIDE SEQUENCE [LARGE SCALE GENOMIC DNA]</scope>
    <source>
        <strain evidence="23">BisB18</strain>
    </source>
</reference>
<dbReference type="CDD" id="cd16922">
    <property type="entry name" value="HATPase_EvgS-ArcB-TorS-like"/>
    <property type="match status" value="1"/>
</dbReference>
<dbReference type="HOGENOM" id="CLU_316131_0_0_5"/>
<comment type="catalytic activity">
    <reaction evidence="1">
        <text>ATP + protein L-histidine = ADP + protein N-phospho-L-histidine.</text>
        <dbReference type="EC" id="2.7.13.3"/>
    </reaction>
</comment>
<evidence type="ECO:0000313" key="23">
    <source>
        <dbReference type="EMBL" id="ABD87430.1"/>
    </source>
</evidence>
<evidence type="ECO:0000259" key="22">
    <source>
        <dbReference type="PROSITE" id="PS50894"/>
    </source>
</evidence>
<dbReference type="InterPro" id="IPR036890">
    <property type="entry name" value="HATPase_C_sf"/>
</dbReference>
<dbReference type="Pfam" id="PF02518">
    <property type="entry name" value="HATPase_c"/>
    <property type="match status" value="1"/>
</dbReference>
<comment type="subunit">
    <text evidence="14">At low DSF concentrations, interacts with RpfF.</text>
</comment>
<organism evidence="23">
    <name type="scientific">Rhodopseudomonas palustris (strain BisB18)</name>
    <dbReference type="NCBI Taxonomy" id="316056"/>
    <lineage>
        <taxon>Bacteria</taxon>
        <taxon>Pseudomonadati</taxon>
        <taxon>Pseudomonadota</taxon>
        <taxon>Alphaproteobacteria</taxon>
        <taxon>Hyphomicrobiales</taxon>
        <taxon>Nitrobacteraceae</taxon>
        <taxon>Rhodopseudomonas</taxon>
    </lineage>
</organism>
<evidence type="ECO:0000256" key="8">
    <source>
        <dbReference type="ARBA" id="ARBA00022741"/>
    </source>
</evidence>
<dbReference type="Gene3D" id="1.10.287.130">
    <property type="match status" value="1"/>
</dbReference>
<feature type="domain" description="HAMP" evidence="21">
    <location>
        <begin position="342"/>
        <end position="395"/>
    </location>
</feature>
<dbReference type="InterPro" id="IPR001789">
    <property type="entry name" value="Sig_transdc_resp-reg_receiver"/>
</dbReference>
<dbReference type="Gene3D" id="3.30.565.10">
    <property type="entry name" value="Histidine kinase-like ATPase, C-terminal domain"/>
    <property type="match status" value="1"/>
</dbReference>
<keyword evidence="6 23" id="KW-0808">Transferase</keyword>
<dbReference type="Pfam" id="PF00512">
    <property type="entry name" value="HisKA"/>
    <property type="match status" value="1"/>
</dbReference>
<dbReference type="Gene3D" id="1.20.120.160">
    <property type="entry name" value="HPT domain"/>
    <property type="match status" value="1"/>
</dbReference>